<accession>A0A0F9C2W0</accession>
<gene>
    <name evidence="1" type="ORF">LCGC14_2453870</name>
</gene>
<proteinExistence type="predicted"/>
<comment type="caution">
    <text evidence="1">The sequence shown here is derived from an EMBL/GenBank/DDBJ whole genome shotgun (WGS) entry which is preliminary data.</text>
</comment>
<name>A0A0F9C2W0_9ZZZZ</name>
<dbReference type="AlphaFoldDB" id="A0A0F9C2W0"/>
<organism evidence="1">
    <name type="scientific">marine sediment metagenome</name>
    <dbReference type="NCBI Taxonomy" id="412755"/>
    <lineage>
        <taxon>unclassified sequences</taxon>
        <taxon>metagenomes</taxon>
        <taxon>ecological metagenomes</taxon>
    </lineage>
</organism>
<sequence>MAKTFTAQSVGINHDWDFDVDDNGNITALNIQSEVNYGEMGRVERFDIWASLNPAQKTKIQQGYDLAKQLFNNYFLGA</sequence>
<dbReference type="EMBL" id="LAZR01038036">
    <property type="protein sequence ID" value="KKL20597.1"/>
    <property type="molecule type" value="Genomic_DNA"/>
</dbReference>
<evidence type="ECO:0000313" key="1">
    <source>
        <dbReference type="EMBL" id="KKL20597.1"/>
    </source>
</evidence>
<reference evidence="1" key="1">
    <citation type="journal article" date="2015" name="Nature">
        <title>Complex archaea that bridge the gap between prokaryotes and eukaryotes.</title>
        <authorList>
            <person name="Spang A."/>
            <person name="Saw J.H."/>
            <person name="Jorgensen S.L."/>
            <person name="Zaremba-Niedzwiedzka K."/>
            <person name="Martijn J."/>
            <person name="Lind A.E."/>
            <person name="van Eijk R."/>
            <person name="Schleper C."/>
            <person name="Guy L."/>
            <person name="Ettema T.J."/>
        </authorList>
    </citation>
    <scope>NUCLEOTIDE SEQUENCE</scope>
</reference>
<protein>
    <submittedName>
        <fullName evidence="1">Uncharacterized protein</fullName>
    </submittedName>
</protein>